<dbReference type="GO" id="GO:0016491">
    <property type="term" value="F:oxidoreductase activity"/>
    <property type="evidence" value="ECO:0007669"/>
    <property type="project" value="InterPro"/>
</dbReference>
<dbReference type="InterPro" id="IPR039261">
    <property type="entry name" value="FNR_nucleotide-bd"/>
</dbReference>
<sequence length="261" mass="29380">MREQTAPHLLSVKQAFNLTPHMRRVVFTGDDLHRFPENHESANFKLLLPRAEARASLTENLAGWRSAPPERRPVVRTYTLRDYNAGQREITVDFMLHRDHGPASQWAAQAAPGDQVGFAGPGKPKLAPADADWYLFAGDMSALPAIAANLERLPQDARGYAVLEVISEEDRQPLVAPPGIEIIWVINPQPTRRGTLLFYRVLGLPWLEGEPAVWAAGESGWVQALRNYARERKVPRGQLYASGYWQIGMTEDVHQVHKRRV</sequence>
<evidence type="ECO:0000256" key="1">
    <source>
        <dbReference type="ARBA" id="ARBA00035644"/>
    </source>
</evidence>
<dbReference type="InterPro" id="IPR007037">
    <property type="entry name" value="SIP_rossman_dom"/>
</dbReference>
<accession>A0A4Z0LZM7</accession>
<dbReference type="OrthoDB" id="9814826at2"/>
<dbReference type="PROSITE" id="PS51384">
    <property type="entry name" value="FAD_FR"/>
    <property type="match status" value="1"/>
</dbReference>
<gene>
    <name evidence="3" type="ORF">E4634_13665</name>
</gene>
<name>A0A4Z0LZM7_9GAMM</name>
<evidence type="ECO:0000313" key="4">
    <source>
        <dbReference type="Proteomes" id="UP000298050"/>
    </source>
</evidence>
<organism evidence="3 4">
    <name type="scientific">Mangrovimicrobium sediminis</name>
    <dbReference type="NCBI Taxonomy" id="2562682"/>
    <lineage>
        <taxon>Bacteria</taxon>
        <taxon>Pseudomonadati</taxon>
        <taxon>Pseudomonadota</taxon>
        <taxon>Gammaproteobacteria</taxon>
        <taxon>Cellvibrionales</taxon>
        <taxon>Halieaceae</taxon>
        <taxon>Mangrovimicrobium</taxon>
    </lineage>
</organism>
<dbReference type="InterPro" id="IPR013113">
    <property type="entry name" value="SIP_FAD-bd"/>
</dbReference>
<evidence type="ECO:0000259" key="2">
    <source>
        <dbReference type="PROSITE" id="PS51384"/>
    </source>
</evidence>
<keyword evidence="4" id="KW-1185">Reference proteome</keyword>
<feature type="domain" description="FAD-binding FR-type" evidence="2">
    <location>
        <begin position="5"/>
        <end position="128"/>
    </location>
</feature>
<dbReference type="Proteomes" id="UP000298050">
    <property type="component" value="Unassembled WGS sequence"/>
</dbReference>
<dbReference type="PANTHER" id="PTHR30157:SF0">
    <property type="entry name" value="NADPH-DEPENDENT FERRIC-CHELATE REDUCTASE"/>
    <property type="match status" value="1"/>
</dbReference>
<dbReference type="InterPro" id="IPR017927">
    <property type="entry name" value="FAD-bd_FR_type"/>
</dbReference>
<dbReference type="PANTHER" id="PTHR30157">
    <property type="entry name" value="FERRIC REDUCTASE, NADPH-DEPENDENT"/>
    <property type="match status" value="1"/>
</dbReference>
<dbReference type="AlphaFoldDB" id="A0A4Z0LZM7"/>
<dbReference type="InterPro" id="IPR039374">
    <property type="entry name" value="SIP_fam"/>
</dbReference>
<protein>
    <submittedName>
        <fullName evidence="3">Siderophore-interacting protein</fullName>
    </submittedName>
</protein>
<dbReference type="Pfam" id="PF04954">
    <property type="entry name" value="SIP"/>
    <property type="match status" value="1"/>
</dbReference>
<proteinExistence type="inferred from homology"/>
<dbReference type="CDD" id="cd06193">
    <property type="entry name" value="siderophore_interacting"/>
    <property type="match status" value="1"/>
</dbReference>
<dbReference type="SUPFAM" id="SSF63380">
    <property type="entry name" value="Riboflavin synthase domain-like"/>
    <property type="match status" value="1"/>
</dbReference>
<comment type="similarity">
    <text evidence="1">Belongs to the SIP oxidoreductase family.</text>
</comment>
<dbReference type="Gene3D" id="2.40.30.10">
    <property type="entry name" value="Translation factors"/>
    <property type="match status" value="1"/>
</dbReference>
<dbReference type="InterPro" id="IPR017938">
    <property type="entry name" value="Riboflavin_synthase-like_b-brl"/>
</dbReference>
<dbReference type="Gene3D" id="3.40.50.80">
    <property type="entry name" value="Nucleotide-binding domain of ferredoxin-NADP reductase (FNR) module"/>
    <property type="match status" value="1"/>
</dbReference>
<comment type="caution">
    <text evidence="3">The sequence shown here is derived from an EMBL/GenBank/DDBJ whole genome shotgun (WGS) entry which is preliminary data.</text>
</comment>
<dbReference type="RefSeq" id="WP_135444806.1">
    <property type="nucleotide sequence ID" value="NZ_SRLE01000009.1"/>
</dbReference>
<reference evidence="3 4" key="1">
    <citation type="submission" date="2019-04" db="EMBL/GenBank/DDBJ databases">
        <title>Taxonomy of novel Haliea sp. from mangrove soil of West Coast of India.</title>
        <authorList>
            <person name="Verma A."/>
            <person name="Kumar P."/>
            <person name="Krishnamurthi S."/>
        </authorList>
    </citation>
    <scope>NUCLEOTIDE SEQUENCE [LARGE SCALE GENOMIC DNA]</scope>
    <source>
        <strain evidence="3 4">SAOS-164</strain>
    </source>
</reference>
<evidence type="ECO:0000313" key="3">
    <source>
        <dbReference type="EMBL" id="TGD72568.1"/>
    </source>
</evidence>
<dbReference type="EMBL" id="SRLE01000009">
    <property type="protein sequence ID" value="TGD72568.1"/>
    <property type="molecule type" value="Genomic_DNA"/>
</dbReference>
<dbReference type="Pfam" id="PF08021">
    <property type="entry name" value="FAD_binding_9"/>
    <property type="match status" value="1"/>
</dbReference>